<dbReference type="Proteomes" id="UP000237846">
    <property type="component" value="Unassembled WGS sequence"/>
</dbReference>
<dbReference type="RefSeq" id="WP_106243329.1">
    <property type="nucleotide sequence ID" value="NZ_PVZC01000002.1"/>
</dbReference>
<keyword evidence="2" id="KW-1133">Transmembrane helix</keyword>
<proteinExistence type="predicted"/>
<gene>
    <name evidence="3" type="ORF">CLV72_102612</name>
</gene>
<comment type="caution">
    <text evidence="3">The sequence shown here is derived from an EMBL/GenBank/DDBJ whole genome shotgun (WGS) entry which is preliminary data.</text>
</comment>
<dbReference type="EMBL" id="PVZC01000002">
    <property type="protein sequence ID" value="PRY00979.1"/>
    <property type="molecule type" value="Genomic_DNA"/>
</dbReference>
<evidence type="ECO:0000256" key="2">
    <source>
        <dbReference type="SAM" id="Phobius"/>
    </source>
</evidence>
<feature type="region of interest" description="Disordered" evidence="1">
    <location>
        <begin position="55"/>
        <end position="106"/>
    </location>
</feature>
<keyword evidence="2" id="KW-0812">Transmembrane</keyword>
<evidence type="ECO:0000313" key="3">
    <source>
        <dbReference type="EMBL" id="PRY00979.1"/>
    </source>
</evidence>
<name>A0A2T0QAS6_9ACTN</name>
<keyword evidence="4" id="KW-1185">Reference proteome</keyword>
<sequence length="106" mass="11231">MGGRDGFTGAARPRRRRVARWLRARVDDVIEDGGLILCAALFAGLIAFGIWSDRSDAEDSDSGASGSGTGSGHQPPSQHWQPPPQPAQPPQFHGSYGYGSVTGGRR</sequence>
<dbReference type="AlphaFoldDB" id="A0A2T0QAS6"/>
<evidence type="ECO:0000256" key="1">
    <source>
        <dbReference type="SAM" id="MobiDB-lite"/>
    </source>
</evidence>
<accession>A0A2T0QAS6</accession>
<protein>
    <submittedName>
        <fullName evidence="3">Uncharacterized protein</fullName>
    </submittedName>
</protein>
<feature type="compositionally biased region" description="Gly residues" evidence="1">
    <location>
        <begin position="96"/>
        <end position="106"/>
    </location>
</feature>
<evidence type="ECO:0000313" key="4">
    <source>
        <dbReference type="Proteomes" id="UP000237846"/>
    </source>
</evidence>
<organism evidence="3 4">
    <name type="scientific">Allonocardiopsis opalescens</name>
    <dbReference type="NCBI Taxonomy" id="1144618"/>
    <lineage>
        <taxon>Bacteria</taxon>
        <taxon>Bacillati</taxon>
        <taxon>Actinomycetota</taxon>
        <taxon>Actinomycetes</taxon>
        <taxon>Streptosporangiales</taxon>
        <taxon>Allonocardiopsis</taxon>
    </lineage>
</organism>
<keyword evidence="2" id="KW-0472">Membrane</keyword>
<feature type="transmembrane region" description="Helical" evidence="2">
    <location>
        <begin position="33"/>
        <end position="51"/>
    </location>
</feature>
<reference evidence="3 4" key="1">
    <citation type="submission" date="2018-03" db="EMBL/GenBank/DDBJ databases">
        <title>Genomic Encyclopedia of Archaeal and Bacterial Type Strains, Phase II (KMG-II): from individual species to whole genera.</title>
        <authorList>
            <person name="Goeker M."/>
        </authorList>
    </citation>
    <scope>NUCLEOTIDE SEQUENCE [LARGE SCALE GENOMIC DNA]</scope>
    <source>
        <strain evidence="3 4">DSM 45601</strain>
    </source>
</reference>